<evidence type="ECO:0000256" key="3">
    <source>
        <dbReference type="SAM" id="MobiDB-lite"/>
    </source>
</evidence>
<feature type="region of interest" description="Disordered" evidence="3">
    <location>
        <begin position="44"/>
        <end position="92"/>
    </location>
</feature>
<dbReference type="PANTHER" id="PTHR33172">
    <property type="entry name" value="OS08G0516900 PROTEIN"/>
    <property type="match status" value="1"/>
</dbReference>
<evidence type="ECO:0000256" key="2">
    <source>
        <dbReference type="ARBA" id="ARBA00023242"/>
    </source>
</evidence>
<dbReference type="GO" id="GO:0005634">
    <property type="term" value="C:nucleus"/>
    <property type="evidence" value="ECO:0007669"/>
    <property type="project" value="UniProtKB-SubCell"/>
</dbReference>
<dbReference type="Proteomes" id="UP000231279">
    <property type="component" value="Unassembled WGS sequence"/>
</dbReference>
<evidence type="ECO:0000256" key="1">
    <source>
        <dbReference type="ARBA" id="ARBA00004123"/>
    </source>
</evidence>
<name>A0A2G9GQA9_9LAMI</name>
<dbReference type="OrthoDB" id="691484at2759"/>
<evidence type="ECO:0000313" key="4">
    <source>
        <dbReference type="EMBL" id="PIN07402.1"/>
    </source>
</evidence>
<organism evidence="4 5">
    <name type="scientific">Handroanthus impetiginosus</name>
    <dbReference type="NCBI Taxonomy" id="429701"/>
    <lineage>
        <taxon>Eukaryota</taxon>
        <taxon>Viridiplantae</taxon>
        <taxon>Streptophyta</taxon>
        <taxon>Embryophyta</taxon>
        <taxon>Tracheophyta</taxon>
        <taxon>Spermatophyta</taxon>
        <taxon>Magnoliopsida</taxon>
        <taxon>eudicotyledons</taxon>
        <taxon>Gunneridae</taxon>
        <taxon>Pentapetalae</taxon>
        <taxon>asterids</taxon>
        <taxon>lamiids</taxon>
        <taxon>Lamiales</taxon>
        <taxon>Bignoniaceae</taxon>
        <taxon>Crescentiina</taxon>
        <taxon>Tabebuia alliance</taxon>
        <taxon>Handroanthus</taxon>
    </lineage>
</organism>
<keyword evidence="2" id="KW-0539">Nucleus</keyword>
<dbReference type="InterPro" id="IPR051992">
    <property type="entry name" value="OxStress_Response_Reg"/>
</dbReference>
<reference evidence="5" key="1">
    <citation type="journal article" date="2018" name="Gigascience">
        <title>Genome assembly of the Pink Ipe (Handroanthus impetiginosus, Bignoniaceae), a highly valued, ecologically keystone Neotropical timber forest tree.</title>
        <authorList>
            <person name="Silva-Junior O.B."/>
            <person name="Grattapaglia D."/>
            <person name="Novaes E."/>
            <person name="Collevatti R.G."/>
        </authorList>
    </citation>
    <scope>NUCLEOTIDE SEQUENCE [LARGE SCALE GENOMIC DNA]</scope>
    <source>
        <strain evidence="5">cv. UFG-1</strain>
    </source>
</reference>
<evidence type="ECO:0000313" key="5">
    <source>
        <dbReference type="Proteomes" id="UP000231279"/>
    </source>
</evidence>
<comment type="caution">
    <text evidence="4">The sequence shown here is derived from an EMBL/GenBank/DDBJ whole genome shotgun (WGS) entry which is preliminary data.</text>
</comment>
<gene>
    <name evidence="4" type="ORF">CDL12_20031</name>
</gene>
<sequence length="271" mass="28633">MSMALERSNSGGDHRIERSGFAHCNMACASAIYNSGEFSTADLRFPGAQQRVPEDQTGSLSSSSTSSIGKNSDDSTGGGGSGDEEEVQSECKEGPLNSLDALEEVLPVKKSISKFYCGKSKSFTSLSDAASCSSIKDISKPENAYTRKRKNLLAFNNFLGKNSNNILRNRNGGISKRPSNSRSMLAIAATMNCSESNSGGTPESSSSSTGCCRPPLPPHAGRAMHLDLSLLPPLDKFSSWRSFSWSDLQGAAAAEARVPALLDPGSMTATK</sequence>
<keyword evidence="5" id="KW-1185">Reference proteome</keyword>
<dbReference type="GO" id="GO:0006950">
    <property type="term" value="P:response to stress"/>
    <property type="evidence" value="ECO:0007669"/>
    <property type="project" value="UniProtKB-ARBA"/>
</dbReference>
<dbReference type="AlphaFoldDB" id="A0A2G9GQA9"/>
<accession>A0A2G9GQA9</accession>
<feature type="region of interest" description="Disordered" evidence="3">
    <location>
        <begin position="194"/>
        <end position="216"/>
    </location>
</feature>
<feature type="compositionally biased region" description="Low complexity" evidence="3">
    <location>
        <begin position="59"/>
        <end position="70"/>
    </location>
</feature>
<dbReference type="PANTHER" id="PTHR33172:SF96">
    <property type="entry name" value="PROTEIN OXIDATIVE STRESS 3 LIKE 3"/>
    <property type="match status" value="1"/>
</dbReference>
<dbReference type="EMBL" id="NKXS01004113">
    <property type="protein sequence ID" value="PIN07402.1"/>
    <property type="molecule type" value="Genomic_DNA"/>
</dbReference>
<proteinExistence type="predicted"/>
<comment type="subcellular location">
    <subcellularLocation>
        <location evidence="1">Nucleus</location>
    </subcellularLocation>
</comment>
<dbReference type="STRING" id="429701.A0A2G9GQA9"/>
<feature type="compositionally biased region" description="Low complexity" evidence="3">
    <location>
        <begin position="194"/>
        <end position="210"/>
    </location>
</feature>
<protein>
    <submittedName>
        <fullName evidence="4">Uncharacterized protein</fullName>
    </submittedName>
</protein>